<feature type="compositionally biased region" description="Polar residues" evidence="1">
    <location>
        <begin position="112"/>
        <end position="124"/>
    </location>
</feature>
<organism evidence="2 3">
    <name type="scientific">Dimargaris cristalligena</name>
    <dbReference type="NCBI Taxonomy" id="215637"/>
    <lineage>
        <taxon>Eukaryota</taxon>
        <taxon>Fungi</taxon>
        <taxon>Fungi incertae sedis</taxon>
        <taxon>Zoopagomycota</taxon>
        <taxon>Kickxellomycotina</taxon>
        <taxon>Dimargaritomycetes</taxon>
        <taxon>Dimargaritales</taxon>
        <taxon>Dimargaritaceae</taxon>
        <taxon>Dimargaris</taxon>
    </lineage>
</organism>
<dbReference type="SUPFAM" id="SSF47769">
    <property type="entry name" value="SAM/Pointed domain"/>
    <property type="match status" value="1"/>
</dbReference>
<accession>A0A4P9ZUK3</accession>
<evidence type="ECO:0008006" key="4">
    <source>
        <dbReference type="Google" id="ProtNLM"/>
    </source>
</evidence>
<sequence length="390" mass="42430">MAFQPPSRAVPVVQPVSTASRLDHIHPSRWSVDDVHYYFANTARQGGIATILRNLKVDGPTLLGYNNREAAVQTLGLKSYPQRTRYFECLQKLITQYNLPQPPKEKPPKGSKSATPPSDQATSKWTKRKRHRDLSLRCALADTAVKAAGVSKGPNAASITATCPPLVKPDPNRDILARSSPARHNPTKRRLTEPEPRPGQLTGSTKGKSSSHSPRSTKSSTPRNHPTANHLASTGKVNTGRAKTYMWSVKPIDGKVQQVTLSPSPNPTSTSNGSPVEAGSDRTKHSHSSADLTVETPHDKTPFRRVRILLVTAGTPPTIALTTFRMDHVHLIAQYPHLGLNLGLHLSIFIKLLIVSPRIVTKDPAPLYANLVLDPGPNLALLPAILDTSH</sequence>
<protein>
    <recommendedName>
        <fullName evidence="4">SAM domain-containing protein</fullName>
    </recommendedName>
</protein>
<feature type="compositionally biased region" description="Low complexity" evidence="1">
    <location>
        <begin position="202"/>
        <end position="223"/>
    </location>
</feature>
<evidence type="ECO:0000313" key="2">
    <source>
        <dbReference type="EMBL" id="RKP37227.1"/>
    </source>
</evidence>
<reference evidence="3" key="1">
    <citation type="journal article" date="2018" name="Nat. Microbiol.">
        <title>Leveraging single-cell genomics to expand the fungal tree of life.</title>
        <authorList>
            <person name="Ahrendt S.R."/>
            <person name="Quandt C.A."/>
            <person name="Ciobanu D."/>
            <person name="Clum A."/>
            <person name="Salamov A."/>
            <person name="Andreopoulos B."/>
            <person name="Cheng J.F."/>
            <person name="Woyke T."/>
            <person name="Pelin A."/>
            <person name="Henrissat B."/>
            <person name="Reynolds N.K."/>
            <person name="Benny G.L."/>
            <person name="Smith M.E."/>
            <person name="James T.Y."/>
            <person name="Grigoriev I.V."/>
        </authorList>
    </citation>
    <scope>NUCLEOTIDE SEQUENCE [LARGE SCALE GENOMIC DNA]</scope>
    <source>
        <strain evidence="3">RSA 468</strain>
    </source>
</reference>
<gene>
    <name evidence="2" type="ORF">BJ085DRAFT_37377</name>
</gene>
<name>A0A4P9ZUK3_9FUNG</name>
<proteinExistence type="predicted"/>
<dbReference type="InterPro" id="IPR013761">
    <property type="entry name" value="SAM/pointed_sf"/>
</dbReference>
<feature type="region of interest" description="Disordered" evidence="1">
    <location>
        <begin position="256"/>
        <end position="296"/>
    </location>
</feature>
<feature type="region of interest" description="Disordered" evidence="1">
    <location>
        <begin position="149"/>
        <end position="239"/>
    </location>
</feature>
<feature type="compositionally biased region" description="Polar residues" evidence="1">
    <location>
        <begin position="224"/>
        <end position="237"/>
    </location>
</feature>
<evidence type="ECO:0000313" key="3">
    <source>
        <dbReference type="Proteomes" id="UP000268162"/>
    </source>
</evidence>
<dbReference type="AlphaFoldDB" id="A0A4P9ZUK3"/>
<dbReference type="EMBL" id="ML002522">
    <property type="protein sequence ID" value="RKP37227.1"/>
    <property type="molecule type" value="Genomic_DNA"/>
</dbReference>
<dbReference type="Proteomes" id="UP000268162">
    <property type="component" value="Unassembled WGS sequence"/>
</dbReference>
<feature type="region of interest" description="Disordered" evidence="1">
    <location>
        <begin position="98"/>
        <end position="132"/>
    </location>
</feature>
<keyword evidence="3" id="KW-1185">Reference proteome</keyword>
<evidence type="ECO:0000256" key="1">
    <source>
        <dbReference type="SAM" id="MobiDB-lite"/>
    </source>
</evidence>